<protein>
    <submittedName>
        <fullName evidence="2">Uncharacterized protein</fullName>
    </submittedName>
</protein>
<dbReference type="EMBL" id="JAFREP010000005">
    <property type="protein sequence ID" value="MBO1318375.1"/>
    <property type="molecule type" value="Genomic_DNA"/>
</dbReference>
<sequence length="310" mass="33037">MDHLMRLAKAWLFIGMFLCLMVYPALLIQTSAPPGETAPAATRPPAHDRQPDAPSPLAAQPEAPAESAGQAEPYPTSTTVEEAVELEDFPTSPQNETANVTPQPTQETARTDAPPQDSVAEPEPASLIQPRAEEEATTQAPTVAETPAPKRPEAAETRDEPMPVKPQTPAVTVPAGKLLNIAVDAAALLNTAETDAYQRMQLRLPAGAVVSAPFAGEIVKTYLAPGTGYTLYLVSPEKGLALMIGGLRKEELIAAGTQVPASARLGLTAESDASEHLLFLQVRKLDDPAKWWQGPLQEPVPYAQAWLQIP</sequence>
<dbReference type="RefSeq" id="WP_207858109.1">
    <property type="nucleotide sequence ID" value="NZ_JAFREP010000005.1"/>
</dbReference>
<dbReference type="AlphaFoldDB" id="A0A8J7Q348"/>
<feature type="compositionally biased region" description="Polar residues" evidence="1">
    <location>
        <begin position="91"/>
        <end position="108"/>
    </location>
</feature>
<reference evidence="2" key="1">
    <citation type="submission" date="2021-03" db="EMBL/GenBank/DDBJ databases">
        <authorList>
            <person name="Wang G."/>
        </authorList>
    </citation>
    <scope>NUCLEOTIDE SEQUENCE</scope>
    <source>
        <strain evidence="2">KCTC 12899</strain>
    </source>
</reference>
<keyword evidence="3" id="KW-1185">Reference proteome</keyword>
<feature type="region of interest" description="Disordered" evidence="1">
    <location>
        <begin position="34"/>
        <end position="168"/>
    </location>
</feature>
<comment type="caution">
    <text evidence="2">The sequence shown here is derived from an EMBL/GenBank/DDBJ whole genome shotgun (WGS) entry which is preliminary data.</text>
</comment>
<evidence type="ECO:0000256" key="1">
    <source>
        <dbReference type="SAM" id="MobiDB-lite"/>
    </source>
</evidence>
<dbReference type="Proteomes" id="UP000664417">
    <property type="component" value="Unassembled WGS sequence"/>
</dbReference>
<name>A0A8J7Q348_9BACT</name>
<evidence type="ECO:0000313" key="2">
    <source>
        <dbReference type="EMBL" id="MBO1318375.1"/>
    </source>
</evidence>
<proteinExistence type="predicted"/>
<feature type="compositionally biased region" description="Basic and acidic residues" evidence="1">
    <location>
        <begin position="148"/>
        <end position="162"/>
    </location>
</feature>
<gene>
    <name evidence="2" type="ORF">J3U88_07905</name>
</gene>
<organism evidence="2 3">
    <name type="scientific">Acanthopleuribacter pedis</name>
    <dbReference type="NCBI Taxonomy" id="442870"/>
    <lineage>
        <taxon>Bacteria</taxon>
        <taxon>Pseudomonadati</taxon>
        <taxon>Acidobacteriota</taxon>
        <taxon>Holophagae</taxon>
        <taxon>Acanthopleuribacterales</taxon>
        <taxon>Acanthopleuribacteraceae</taxon>
        <taxon>Acanthopleuribacter</taxon>
    </lineage>
</organism>
<evidence type="ECO:0000313" key="3">
    <source>
        <dbReference type="Proteomes" id="UP000664417"/>
    </source>
</evidence>
<accession>A0A8J7Q348</accession>